<reference evidence="1" key="2">
    <citation type="submission" date="2017-12" db="EMBL/GenBank/DDBJ databases">
        <title>WGS assembly of Marchantia polymorpha.</title>
        <authorList>
            <person name="Bowman J.L."/>
            <person name="Kohchi T."/>
            <person name="Yamato K.T."/>
            <person name="Jenkins J."/>
            <person name="Shu S."/>
            <person name="Ishizaki K."/>
            <person name="Yamaoka S."/>
            <person name="Nishihama R."/>
            <person name="Nakamura Y."/>
            <person name="Berger F."/>
            <person name="Adam C."/>
            <person name="Aki S.S."/>
            <person name="Althoff F."/>
            <person name="Araki T."/>
            <person name="Arteaga-Vazquez M.A."/>
            <person name="Balasubrmanian S."/>
            <person name="Bauer D."/>
            <person name="Boehm C.R."/>
            <person name="Briginshaw L."/>
            <person name="Caballero-Perez J."/>
            <person name="Catarino B."/>
            <person name="Chen F."/>
            <person name="Chiyoda S."/>
            <person name="Chovatia M."/>
            <person name="Davies K.M."/>
            <person name="Delmans M."/>
            <person name="Demura T."/>
            <person name="Dierschke T."/>
            <person name="Dolan L."/>
            <person name="Dorantes-Acosta A.E."/>
            <person name="Eklund D.M."/>
            <person name="Florent S.N."/>
            <person name="Flores-Sandoval E."/>
            <person name="Fujiyama A."/>
            <person name="Fukuzawa H."/>
            <person name="Galik B."/>
            <person name="Grimanelli D."/>
            <person name="Grimwood J."/>
            <person name="Grossniklaus U."/>
            <person name="Hamada T."/>
            <person name="Haseloff J."/>
            <person name="Hetherington A.J."/>
            <person name="Higo A."/>
            <person name="Hirakawa Y."/>
            <person name="Hundley H.N."/>
            <person name="Ikeda Y."/>
            <person name="Inoue K."/>
            <person name="Inoue S."/>
            <person name="Ishida S."/>
            <person name="Jia Q."/>
            <person name="Kakita M."/>
            <person name="Kanazawa T."/>
            <person name="Kawai Y."/>
            <person name="Kawashima T."/>
            <person name="Kennedy M."/>
            <person name="Kinose K."/>
            <person name="Kinoshita T."/>
            <person name="Kohara Y."/>
            <person name="Koide E."/>
            <person name="Komatsu K."/>
            <person name="Kopischke S."/>
            <person name="Kubo M."/>
            <person name="Kyozuka J."/>
            <person name="Lagercrantz U."/>
            <person name="Lin S.S."/>
            <person name="Lindquist E."/>
            <person name="Lipzen A.M."/>
            <person name="Lu C."/>
            <person name="Luna E.D."/>
            <person name="Martienssen R.A."/>
            <person name="Minamino N."/>
            <person name="Mizutani M."/>
            <person name="Mizutani M."/>
            <person name="Mochizuki N."/>
            <person name="Monte I."/>
            <person name="Mosher R."/>
            <person name="Nagasaki H."/>
            <person name="Nakagami H."/>
            <person name="Naramoto S."/>
            <person name="Nishitani K."/>
            <person name="Ohtani M."/>
            <person name="Okamoto T."/>
            <person name="Okumura M."/>
            <person name="Phillips J."/>
            <person name="Pollak B."/>
            <person name="Reinders A."/>
            <person name="Roevekamp M."/>
            <person name="Sano R."/>
            <person name="Sawa S."/>
            <person name="Schmid M.W."/>
            <person name="Shirakawa M."/>
            <person name="Solano R."/>
            <person name="Spunde A."/>
            <person name="Suetsugu N."/>
            <person name="Sugano S."/>
            <person name="Sugiyama A."/>
            <person name="Sun R."/>
            <person name="Suzuki Y."/>
            <person name="Takenaka M."/>
            <person name="Takezawa D."/>
            <person name="Tomogane H."/>
            <person name="Tsuzuki M."/>
            <person name="Ueda T."/>
            <person name="Umeda M."/>
            <person name="Ward J.M."/>
            <person name="Watanabe Y."/>
            <person name="Yazaki K."/>
            <person name="Yokoyama R."/>
            <person name="Yoshitake Y."/>
            <person name="Yotsui I."/>
            <person name="Zachgo S."/>
            <person name="Schmutz J."/>
        </authorList>
    </citation>
    <scope>NUCLEOTIDE SEQUENCE [LARGE SCALE GENOMIC DNA]</scope>
    <source>
        <strain evidence="1">Tak-1</strain>
    </source>
</reference>
<evidence type="ECO:0000313" key="1">
    <source>
        <dbReference type="EMBL" id="PTQ39764.1"/>
    </source>
</evidence>
<name>A0A2R6X0Y3_MARPO</name>
<keyword evidence="2" id="KW-1185">Reference proteome</keyword>
<organism evidence="1 2">
    <name type="scientific">Marchantia polymorpha</name>
    <name type="common">Common liverwort</name>
    <name type="synonym">Marchantia aquatica</name>
    <dbReference type="NCBI Taxonomy" id="3197"/>
    <lineage>
        <taxon>Eukaryota</taxon>
        <taxon>Viridiplantae</taxon>
        <taxon>Streptophyta</taxon>
        <taxon>Embryophyta</taxon>
        <taxon>Marchantiophyta</taxon>
        <taxon>Marchantiopsida</taxon>
        <taxon>Marchantiidae</taxon>
        <taxon>Marchantiales</taxon>
        <taxon>Marchantiaceae</taxon>
        <taxon>Marchantia</taxon>
    </lineage>
</organism>
<dbReference type="AlphaFoldDB" id="A0A2R6X0Y3"/>
<gene>
    <name evidence="1" type="ORF">MARPO_0043s0029</name>
</gene>
<dbReference type="Gramene" id="Mp1g06370.1">
    <property type="protein sequence ID" value="Mp1g06370.1.cds1"/>
    <property type="gene ID" value="Mp1g06370"/>
</dbReference>
<accession>A0A2R6X0Y3</accession>
<dbReference type="EMBL" id="KZ772715">
    <property type="protein sequence ID" value="PTQ39764.1"/>
    <property type="molecule type" value="Genomic_DNA"/>
</dbReference>
<reference evidence="2" key="1">
    <citation type="journal article" date="2017" name="Cell">
        <title>Insights into land plant evolution garnered from the Marchantia polymorpha genome.</title>
        <authorList>
            <person name="Bowman J.L."/>
            <person name="Kohchi T."/>
            <person name="Yamato K.T."/>
            <person name="Jenkins J."/>
            <person name="Shu S."/>
            <person name="Ishizaki K."/>
            <person name="Yamaoka S."/>
            <person name="Nishihama R."/>
            <person name="Nakamura Y."/>
            <person name="Berger F."/>
            <person name="Adam C."/>
            <person name="Aki S.S."/>
            <person name="Althoff F."/>
            <person name="Araki T."/>
            <person name="Arteaga-Vazquez M.A."/>
            <person name="Balasubrmanian S."/>
            <person name="Barry K."/>
            <person name="Bauer D."/>
            <person name="Boehm C.R."/>
            <person name="Briginshaw L."/>
            <person name="Caballero-Perez J."/>
            <person name="Catarino B."/>
            <person name="Chen F."/>
            <person name="Chiyoda S."/>
            <person name="Chovatia M."/>
            <person name="Davies K.M."/>
            <person name="Delmans M."/>
            <person name="Demura T."/>
            <person name="Dierschke T."/>
            <person name="Dolan L."/>
            <person name="Dorantes-Acosta A.E."/>
            <person name="Eklund D.M."/>
            <person name="Florent S.N."/>
            <person name="Flores-Sandoval E."/>
            <person name="Fujiyama A."/>
            <person name="Fukuzawa H."/>
            <person name="Galik B."/>
            <person name="Grimanelli D."/>
            <person name="Grimwood J."/>
            <person name="Grossniklaus U."/>
            <person name="Hamada T."/>
            <person name="Haseloff J."/>
            <person name="Hetherington A.J."/>
            <person name="Higo A."/>
            <person name="Hirakawa Y."/>
            <person name="Hundley H.N."/>
            <person name="Ikeda Y."/>
            <person name="Inoue K."/>
            <person name="Inoue S.I."/>
            <person name="Ishida S."/>
            <person name="Jia Q."/>
            <person name="Kakita M."/>
            <person name="Kanazawa T."/>
            <person name="Kawai Y."/>
            <person name="Kawashima T."/>
            <person name="Kennedy M."/>
            <person name="Kinose K."/>
            <person name="Kinoshita T."/>
            <person name="Kohara Y."/>
            <person name="Koide E."/>
            <person name="Komatsu K."/>
            <person name="Kopischke S."/>
            <person name="Kubo M."/>
            <person name="Kyozuka J."/>
            <person name="Lagercrantz U."/>
            <person name="Lin S.S."/>
            <person name="Lindquist E."/>
            <person name="Lipzen A.M."/>
            <person name="Lu C.W."/>
            <person name="De Luna E."/>
            <person name="Martienssen R.A."/>
            <person name="Minamino N."/>
            <person name="Mizutani M."/>
            <person name="Mizutani M."/>
            <person name="Mochizuki N."/>
            <person name="Monte I."/>
            <person name="Mosher R."/>
            <person name="Nagasaki H."/>
            <person name="Nakagami H."/>
            <person name="Naramoto S."/>
            <person name="Nishitani K."/>
            <person name="Ohtani M."/>
            <person name="Okamoto T."/>
            <person name="Okumura M."/>
            <person name="Phillips J."/>
            <person name="Pollak B."/>
            <person name="Reinders A."/>
            <person name="Rovekamp M."/>
            <person name="Sano R."/>
            <person name="Sawa S."/>
            <person name="Schmid M.W."/>
            <person name="Shirakawa M."/>
            <person name="Solano R."/>
            <person name="Spunde A."/>
            <person name="Suetsugu N."/>
            <person name="Sugano S."/>
            <person name="Sugiyama A."/>
            <person name="Sun R."/>
            <person name="Suzuki Y."/>
            <person name="Takenaka M."/>
            <person name="Takezawa D."/>
            <person name="Tomogane H."/>
            <person name="Tsuzuki M."/>
            <person name="Ueda T."/>
            <person name="Umeda M."/>
            <person name="Ward J.M."/>
            <person name="Watanabe Y."/>
            <person name="Yazaki K."/>
            <person name="Yokoyama R."/>
            <person name="Yoshitake Y."/>
            <person name="Yotsui I."/>
            <person name="Zachgo S."/>
            <person name="Schmutz J."/>
        </authorList>
    </citation>
    <scope>NUCLEOTIDE SEQUENCE [LARGE SCALE GENOMIC DNA]</scope>
    <source>
        <strain evidence="2">Tak-1</strain>
    </source>
</reference>
<dbReference type="Gramene" id="Mp1g06370.2">
    <property type="protein sequence ID" value="Mp1g06370.2.cds1"/>
    <property type="gene ID" value="Mp1g06370"/>
</dbReference>
<protein>
    <submittedName>
        <fullName evidence="1">Uncharacterized protein</fullName>
    </submittedName>
</protein>
<sequence>MCRVSLMTLHAYKTGSHVLLSSGECSEISILHSVRPLVENALLLNTAPVRNTLRTFCYMLGGKNSSNRDQKYSLLSHTTVDTNILIFRSCEKVPYDNVFPVDFAPFAFLASFGCNRPRLERDITVAFKQLPRVLSLVLLQSCLPLPAFFPLDAAYGNTKSVY</sequence>
<dbReference type="EMBL" id="KZ772715">
    <property type="protein sequence ID" value="PTQ39765.1"/>
    <property type="molecule type" value="Genomic_DNA"/>
</dbReference>
<dbReference type="Proteomes" id="UP000244005">
    <property type="component" value="Unassembled WGS sequence"/>
</dbReference>
<proteinExistence type="predicted"/>
<evidence type="ECO:0000313" key="2">
    <source>
        <dbReference type="Proteomes" id="UP000244005"/>
    </source>
</evidence>